<evidence type="ECO:0000313" key="2">
    <source>
        <dbReference type="Proteomes" id="UP000005324"/>
    </source>
</evidence>
<reference evidence="1 2" key="1">
    <citation type="submission" date="2010-04" db="EMBL/GenBank/DDBJ databases">
        <authorList>
            <person name="Qin X."/>
            <person name="Bachman B."/>
            <person name="Battles P."/>
            <person name="Bell A."/>
            <person name="Bess C."/>
            <person name="Bickham C."/>
            <person name="Chaboub L."/>
            <person name="Chen D."/>
            <person name="Coyle M."/>
            <person name="Deiros D.R."/>
            <person name="Dinh H."/>
            <person name="Forbes L."/>
            <person name="Fowler G."/>
            <person name="Francisco L."/>
            <person name="Fu Q."/>
            <person name="Gubbala S."/>
            <person name="Hale W."/>
            <person name="Han Y."/>
            <person name="Hemphill L."/>
            <person name="Highlander S.K."/>
            <person name="Hirani K."/>
            <person name="Hogues M."/>
            <person name="Jackson L."/>
            <person name="Jakkamsetti A."/>
            <person name="Javaid M."/>
            <person name="Jiang H."/>
            <person name="Korchina V."/>
            <person name="Kovar C."/>
            <person name="Lara F."/>
            <person name="Lee S."/>
            <person name="Mata R."/>
            <person name="Mathew T."/>
            <person name="Moen C."/>
            <person name="Morales K."/>
            <person name="Munidasa M."/>
            <person name="Nazareth L."/>
            <person name="Ngo R."/>
            <person name="Nguyen L."/>
            <person name="Okwuonu G."/>
            <person name="Ongeri F."/>
            <person name="Patil S."/>
            <person name="Petrosino J."/>
            <person name="Pham C."/>
            <person name="Pham P."/>
            <person name="Pu L.-L."/>
            <person name="Puazo M."/>
            <person name="Raj R."/>
            <person name="Reid J."/>
            <person name="Rouhana J."/>
            <person name="Saada N."/>
            <person name="Shang Y."/>
            <person name="Simmons D."/>
            <person name="Thornton R."/>
            <person name="Warren J."/>
            <person name="Weissenberger G."/>
            <person name="Zhang J."/>
            <person name="Zhang L."/>
            <person name="Zhou C."/>
            <person name="Zhu D."/>
            <person name="Muzny D."/>
            <person name="Worley K."/>
            <person name="Gibbs R."/>
        </authorList>
    </citation>
    <scope>NUCLEOTIDE SEQUENCE [LARGE SCALE GENOMIC DNA]</scope>
    <source>
        <strain evidence="1 2">ATCC 49957</strain>
    </source>
</reference>
<evidence type="ECO:0000313" key="1">
    <source>
        <dbReference type="EMBL" id="EFH12967.1"/>
    </source>
</evidence>
<dbReference type="Proteomes" id="UP000005324">
    <property type="component" value="Unassembled WGS sequence"/>
</dbReference>
<dbReference type="AlphaFoldDB" id="D5RIA0"/>
<accession>D5RIA0</accession>
<organism evidence="1 2">
    <name type="scientific">Pseudoroseomonas cervicalis ATCC 49957</name>
    <dbReference type="NCBI Taxonomy" id="525371"/>
    <lineage>
        <taxon>Bacteria</taxon>
        <taxon>Pseudomonadati</taxon>
        <taxon>Pseudomonadota</taxon>
        <taxon>Alphaproteobacteria</taxon>
        <taxon>Acetobacterales</taxon>
        <taxon>Roseomonadaceae</taxon>
        <taxon>Roseomonas</taxon>
    </lineage>
</organism>
<dbReference type="RefSeq" id="WP_007003869.1">
    <property type="nucleotide sequence ID" value="NZ_GG770778.1"/>
</dbReference>
<gene>
    <name evidence="1" type="ORF">HMPREF0731_0810</name>
</gene>
<keyword evidence="2" id="KW-1185">Reference proteome</keyword>
<proteinExistence type="predicted"/>
<dbReference type="EMBL" id="ADVL01000138">
    <property type="protein sequence ID" value="EFH12967.1"/>
    <property type="molecule type" value="Genomic_DNA"/>
</dbReference>
<protein>
    <submittedName>
        <fullName evidence="1">Uncharacterized protein</fullName>
    </submittedName>
</protein>
<dbReference type="HOGENOM" id="CLU_2635788_0_0_5"/>
<comment type="caution">
    <text evidence="1">The sequence shown here is derived from an EMBL/GenBank/DDBJ whole genome shotgun (WGS) entry which is preliminary data.</text>
</comment>
<name>D5RIA0_9PROT</name>
<sequence>MMGLTAGYASAALLAATAAVATGLKLPRAALAMAPLILGAMAKQAHASRYVEYFSGRLSWRVHLDAGMRRCGCCLNE</sequence>